<gene>
    <name evidence="12" type="ORF">phiAS5_ORF0113</name>
</gene>
<evidence type="ECO:0000256" key="1">
    <source>
        <dbReference type="ARBA" id="ARBA00004328"/>
    </source>
</evidence>
<keyword evidence="13" id="KW-1185">Reference proteome</keyword>
<comment type="similarity">
    <text evidence="8">Belongs to the S16-like long tail fiber protein Gp37 family.</text>
</comment>
<accession>E1A2L0</accession>
<dbReference type="Pfam" id="PF13884">
    <property type="entry name" value="Peptidase_S74"/>
    <property type="match status" value="1"/>
</dbReference>
<dbReference type="GO" id="GO:0019062">
    <property type="term" value="P:virion attachment to host cell"/>
    <property type="evidence" value="ECO:0007669"/>
    <property type="project" value="UniProtKB-KW"/>
</dbReference>
<comment type="function">
    <text evidence="7">The C-terminal chaperone protein mediates homotrimerization and proper folding of the catalytic trimer.</text>
</comment>
<organism evidence="12 13">
    <name type="scientific">Aeromonas phage phiAS5</name>
    <dbReference type="NCBI Taxonomy" id="879630"/>
    <lineage>
        <taxon>Viruses</taxon>
        <taxon>Duplodnaviria</taxon>
        <taxon>Heunggongvirae</taxon>
        <taxon>Uroviricota</taxon>
        <taxon>Caudoviricetes</taxon>
        <taxon>Pantevenvirales</taxon>
        <taxon>Straboviridae</taxon>
        <taxon>Chrysonvirus</taxon>
        <taxon>Chrysonvirus as5</taxon>
    </lineage>
</organism>
<evidence type="ECO:0000259" key="11">
    <source>
        <dbReference type="PROSITE" id="PS51688"/>
    </source>
</evidence>
<keyword evidence="3" id="KW-0946">Virion</keyword>
<dbReference type="GeneID" id="9861520"/>
<evidence type="ECO:0000256" key="6">
    <source>
        <dbReference type="ARBA" id="ARBA00033188"/>
    </source>
</evidence>
<dbReference type="RefSeq" id="YP_003969402.1">
    <property type="nucleotide sequence ID" value="NC_014636.1"/>
</dbReference>
<evidence type="ECO:0000256" key="5">
    <source>
        <dbReference type="ARBA" id="ARBA00022804"/>
    </source>
</evidence>
<feature type="domain" description="Peptidase S74" evidence="11">
    <location>
        <begin position="1220"/>
        <end position="1312"/>
    </location>
</feature>
<keyword evidence="3" id="KW-1230">Viral tail fiber protein</keyword>
<reference evidence="12 13" key="1">
    <citation type="journal article" date="2012" name="Vet. Microbiol.">
        <title>Complete genome sequence and characterization of a broad-host range T4-like bacteriophage phiAS5 infecting Aeromonas salmonicida subsp. salmonicida.</title>
        <authorList>
            <person name="Kim J.H."/>
            <person name="Son J.S."/>
            <person name="Choi Y.J."/>
            <person name="Choresca C.H.Jr."/>
            <person name="Shin S.P."/>
            <person name="Han J.E."/>
            <person name="Jun J.W."/>
            <person name="Park S.C."/>
        </authorList>
    </citation>
    <scope>NUCLEOTIDE SEQUENCE [LARGE SCALE GENOMIC DNA]</scope>
</reference>
<dbReference type="GO" id="GO:0098024">
    <property type="term" value="C:virus tail, fiber"/>
    <property type="evidence" value="ECO:0007669"/>
    <property type="project" value="UniProtKB-KW"/>
</dbReference>
<dbReference type="Proteomes" id="UP000002236">
    <property type="component" value="Segment"/>
</dbReference>
<sequence length="1313" mass="142156">MADLKLGSQIGGNLIWHQGILELNPVDDKLYYQDQEMMTTRGNQTLLGAIKFGTPNDMYDIESMSDGAGGIKRYLRKFRSGATSTIWHETITDRLYTISTGVTDTAPQFTLNNGDSATFQYPVLTNSPQSGLGNALARKDYVDSIDAKNVAKAGDTMSGDLLFNSTARKIRVNEIASITSGWDAAGNSTFFKLGAYDVSKGGDLLEIRAAGAGVGNRTSGFDVRTTKNISNTPLYVGDNMVYHPGNKPTPGDINAYTKSEVDEKHWIRVKDERAAMIAPNVLPKSTMAAYFTNQSDVSSSWVSGFTVNGWDSTYAAWSLFAGSRSDVDQNQLWFKHGRSSWLPSSRIYHEQDKPTNDELNLVSRAGDSMTGVLNMKVTDSMGFGKYSIRMNNGSIGGLNQLVFGDPSDTTSEGIAWPKTGKNDSATTNAEYDLLWALDGDLKFNNKSTYGEWNKPTNEDLNLVSRSGDWMNGKLEIRNAEFEVKHNNVRRVITRLGVQNDAKPFMVLICPKYVGKALPKRGFVGRVTFERGATTSTLQSQYVDISAVTAYTATDAQIHYASYYANVKLVYHTHTDGIEYLALYRNIQSSATVFIDGYLYGSEEMIVISDATGLTVTDVSTRERIYSSGNKPTNEDLNLVSRAGDTITGDLVVSGKITVSKVLLSGAQGTEENALTRKDYVDTKVGTAVQSVTATGAVKSTGGINPVISLVNATTTEDGAMSAADKAKLNGLPAAAVNKTGDSMTGSLTFTNDSQLVWSRNTDWAKIGFKNDSDSDADSYMWFETGDNGNEYFKFRVKPTGSTTSEDVFLIKRNETRSNGRFFVDPSISGSDLITLIGTPNPTGTNARGISGYESTGTTREWGVGAYSENGVILYSYLGFGETPWNNGVKIYADKVVSPTSFNAPDFIQTTPQSSVAGASTRKDYVDTQIAAIDAKNVSKAGDTMTGELTMPKVKSALNLLDKASIRFADLTNTWFHIYSEGNQFKISQGTTAQTNVFAINSNGDMDIAGSTISKYFRTDELGGTNTVAPFASKSSGGSYAAMYTRYAPFHTDVVQTGSSYAPNASIRYTHNGTYAGMYSTGVLCESAGTPGKYTIHHINQSAGSSKVWSFDGSTGRFTADGPISCTNIDVNDVISGENLHLTGNIRLNNSAPTITMQDTDHMGAFLHTNSNNFYVLRSPTANNGNFDSGPGGVHPMTLNLSTGDAQFSRNGSFNDVQIRSDIRLKSNFEPILNAVDKVCTLSGKTFDKVGCDKREAGIIAQDLEKVLPEAIGSFKNTAGEEYLTVSNSGVNALLVEAIKELKAEIEELKSKLN</sequence>
<evidence type="ECO:0000256" key="9">
    <source>
        <dbReference type="ARBA" id="ARBA00035669"/>
    </source>
</evidence>
<evidence type="ECO:0000313" key="12">
    <source>
        <dbReference type="EMBL" id="ADM79956.1"/>
    </source>
</evidence>
<proteinExistence type="inferred from homology"/>
<dbReference type="InterPro" id="IPR030392">
    <property type="entry name" value="S74_ICA"/>
</dbReference>
<evidence type="ECO:0000313" key="13">
    <source>
        <dbReference type="Proteomes" id="UP000002236"/>
    </source>
</evidence>
<comment type="subcellular location">
    <subcellularLocation>
        <location evidence="1">Virion</location>
    </subcellularLocation>
</comment>
<keyword evidence="4" id="KW-1227">Viral tail protein</keyword>
<comment type="subunit">
    <text evidence="9">Homotrimer. Interacts with the receptor-recognizing protein Gp38.</text>
</comment>
<keyword evidence="5" id="KW-1160">Virus entry into host cell</keyword>
<keyword evidence="5" id="KW-1161">Viral attachment to host cell</keyword>
<protein>
    <recommendedName>
        <fullName evidence="10">Long tail fiber protein Gp37</fullName>
    </recommendedName>
    <alternativeName>
        <fullName evidence="6">Receptor-recognizing protein</fullName>
    </alternativeName>
</protein>
<evidence type="ECO:0000256" key="2">
    <source>
        <dbReference type="ARBA" id="ARBA00022581"/>
    </source>
</evidence>
<dbReference type="PROSITE" id="PS51688">
    <property type="entry name" value="ICA"/>
    <property type="match status" value="1"/>
</dbReference>
<evidence type="ECO:0000256" key="10">
    <source>
        <dbReference type="ARBA" id="ARBA00035705"/>
    </source>
</evidence>
<evidence type="ECO:0000256" key="3">
    <source>
        <dbReference type="ARBA" id="ARBA00022672"/>
    </source>
</evidence>
<dbReference type="KEGG" id="vg:9861520"/>
<name>E1A2L0_9CAUD</name>
<evidence type="ECO:0000256" key="4">
    <source>
        <dbReference type="ARBA" id="ARBA00022732"/>
    </source>
</evidence>
<keyword evidence="2" id="KW-0945">Host-virus interaction</keyword>
<evidence type="ECO:0000256" key="7">
    <source>
        <dbReference type="ARBA" id="ARBA00035610"/>
    </source>
</evidence>
<dbReference type="EMBL" id="HM452126">
    <property type="protein sequence ID" value="ADM79956.1"/>
    <property type="molecule type" value="Genomic_DNA"/>
</dbReference>
<evidence type="ECO:0000256" key="8">
    <source>
        <dbReference type="ARBA" id="ARBA00035637"/>
    </source>
</evidence>